<dbReference type="PROSITE" id="PS50297">
    <property type="entry name" value="ANK_REP_REGION"/>
    <property type="match status" value="1"/>
</dbReference>
<evidence type="ECO:0000313" key="2">
    <source>
        <dbReference type="EMBL" id="ORY85161.1"/>
    </source>
</evidence>
<name>A0A1Y2FMF3_9FUNG</name>
<dbReference type="EMBL" id="MCOG01000004">
    <property type="protein sequence ID" value="ORY85161.1"/>
    <property type="molecule type" value="Genomic_DNA"/>
</dbReference>
<accession>A0A1Y2FMF3</accession>
<dbReference type="Gene3D" id="1.25.40.20">
    <property type="entry name" value="Ankyrin repeat-containing domain"/>
    <property type="match status" value="1"/>
</dbReference>
<organism evidence="2 3">
    <name type="scientific">Neocallimastix californiae</name>
    <dbReference type="NCBI Taxonomy" id="1754190"/>
    <lineage>
        <taxon>Eukaryota</taxon>
        <taxon>Fungi</taxon>
        <taxon>Fungi incertae sedis</taxon>
        <taxon>Chytridiomycota</taxon>
        <taxon>Chytridiomycota incertae sedis</taxon>
        <taxon>Neocallimastigomycetes</taxon>
        <taxon>Neocallimastigales</taxon>
        <taxon>Neocallimastigaceae</taxon>
        <taxon>Neocallimastix</taxon>
    </lineage>
</organism>
<reference evidence="2 3" key="1">
    <citation type="submission" date="2016-08" db="EMBL/GenBank/DDBJ databases">
        <title>A Parts List for Fungal Cellulosomes Revealed by Comparative Genomics.</title>
        <authorList>
            <consortium name="DOE Joint Genome Institute"/>
            <person name="Haitjema C.H."/>
            <person name="Gilmore S.P."/>
            <person name="Henske J.K."/>
            <person name="Solomon K.V."/>
            <person name="De Groot R."/>
            <person name="Kuo A."/>
            <person name="Mondo S.J."/>
            <person name="Salamov A.A."/>
            <person name="Labutti K."/>
            <person name="Zhao Z."/>
            <person name="Chiniquy J."/>
            <person name="Barry K."/>
            <person name="Brewer H.M."/>
            <person name="Purvine S.O."/>
            <person name="Wright A.T."/>
            <person name="Boxma B."/>
            <person name="Van Alen T."/>
            <person name="Hackstein J.H."/>
            <person name="Baker S.E."/>
            <person name="Grigoriev I.V."/>
            <person name="O'Malley M.A."/>
        </authorList>
    </citation>
    <scope>NUCLEOTIDE SEQUENCE [LARGE SCALE GENOMIC DNA]</scope>
    <source>
        <strain evidence="2 3">G1</strain>
    </source>
</reference>
<dbReference type="OrthoDB" id="194358at2759"/>
<dbReference type="AlphaFoldDB" id="A0A1Y2FMF3"/>
<dbReference type="SMART" id="SM00248">
    <property type="entry name" value="ANK"/>
    <property type="match status" value="2"/>
</dbReference>
<protein>
    <submittedName>
        <fullName evidence="2">Uncharacterized protein</fullName>
    </submittedName>
</protein>
<dbReference type="InterPro" id="IPR002110">
    <property type="entry name" value="Ankyrin_rpt"/>
</dbReference>
<sequence length="468" mass="54798">MVKYIVEQYDNLNYSVDFKLLDMKAPLFSAIASNKFRIADLLIQNGADINYELNYLNILYYLDSNNFLNKNNLKYILNNGFNVKNIDSYLINNFSDDIIKLIFKYATYNKLFILGLLDLYKNKKPLSTKKLREIMDEENNKLKVENDFYMEAIDKEDYNKLVPFFITIMIIIKKGKINNHSGKKYDFVQKIKDRSLSFTIDDKTINTYTVANIDRIREDIKMLIKEGAKEKITDYVEEHCIEVKELNTSDFDLLIYAIENTPDNQNGLIMILYLIVFAKYHNFNYFIKDGDSFKTPLTAAVGNNKFLSAEFLIDNGAEIDYKFVDPENNNISYNCLNYYYDNNKLNKENLKYILTGEHTFPAVVDTPLIEKLINNNDNEMAEYLIIKVRSLINFNLYKTAIMNRNIDMVDKLYDIDPRGLESVKDIADILIDLGAEDDIVDTCLSKIRDPKLNLYLSEFLKDYCQYCY</sequence>
<dbReference type="InterPro" id="IPR036770">
    <property type="entry name" value="Ankyrin_rpt-contain_sf"/>
</dbReference>
<dbReference type="SUPFAM" id="SSF48403">
    <property type="entry name" value="Ankyrin repeat"/>
    <property type="match status" value="2"/>
</dbReference>
<evidence type="ECO:0000256" key="1">
    <source>
        <dbReference type="PROSITE-ProRule" id="PRU00023"/>
    </source>
</evidence>
<dbReference type="PROSITE" id="PS50088">
    <property type="entry name" value="ANK_REPEAT"/>
    <property type="match status" value="1"/>
</dbReference>
<comment type="caution">
    <text evidence="2">The sequence shown here is derived from an EMBL/GenBank/DDBJ whole genome shotgun (WGS) entry which is preliminary data.</text>
</comment>
<gene>
    <name evidence="2" type="ORF">LY90DRAFT_663436</name>
</gene>
<keyword evidence="1" id="KW-0040">ANK repeat</keyword>
<proteinExistence type="predicted"/>
<feature type="repeat" description="ANK" evidence="1">
    <location>
        <begin position="22"/>
        <end position="54"/>
    </location>
</feature>
<keyword evidence="3" id="KW-1185">Reference proteome</keyword>
<evidence type="ECO:0000313" key="3">
    <source>
        <dbReference type="Proteomes" id="UP000193920"/>
    </source>
</evidence>
<dbReference type="Proteomes" id="UP000193920">
    <property type="component" value="Unassembled WGS sequence"/>
</dbReference>